<dbReference type="Pfam" id="PF12874">
    <property type="entry name" value="zf-met"/>
    <property type="match status" value="1"/>
</dbReference>
<keyword evidence="2" id="KW-0677">Repeat</keyword>
<comment type="caution">
    <text evidence="8">The sequence shown here is derived from an EMBL/GenBank/DDBJ whole genome shotgun (WGS) entry which is preliminary data.</text>
</comment>
<evidence type="ECO:0000259" key="7">
    <source>
        <dbReference type="PROSITE" id="PS50157"/>
    </source>
</evidence>
<evidence type="ECO:0000256" key="5">
    <source>
        <dbReference type="PROSITE-ProRule" id="PRU00042"/>
    </source>
</evidence>
<feature type="domain" description="C2H2-type" evidence="7">
    <location>
        <begin position="282"/>
        <end position="309"/>
    </location>
</feature>
<feature type="domain" description="C2H2-type" evidence="7">
    <location>
        <begin position="226"/>
        <end position="253"/>
    </location>
</feature>
<dbReference type="PANTHER" id="PTHR14196">
    <property type="entry name" value="ODD-SKIPPED - RELATED"/>
    <property type="match status" value="1"/>
</dbReference>
<dbReference type="InterPro" id="IPR050717">
    <property type="entry name" value="C2H2-ZF_Transcription_Reg"/>
</dbReference>
<dbReference type="PANTHER" id="PTHR14196:SF12">
    <property type="entry name" value="ZINC FINGER PROTEIN 208-LIKE"/>
    <property type="match status" value="1"/>
</dbReference>
<gene>
    <name evidence="8" type="ORF">JYU34_008338</name>
</gene>
<evidence type="ECO:0000256" key="3">
    <source>
        <dbReference type="ARBA" id="ARBA00022771"/>
    </source>
</evidence>
<accession>A0ABQ7QP88</accession>
<evidence type="ECO:0000313" key="9">
    <source>
        <dbReference type="Proteomes" id="UP000823941"/>
    </source>
</evidence>
<keyword evidence="4" id="KW-0862">Zinc</keyword>
<dbReference type="EMBL" id="JAHIBW010000011">
    <property type="protein sequence ID" value="KAG7306870.1"/>
    <property type="molecule type" value="Genomic_DNA"/>
</dbReference>
<evidence type="ECO:0000256" key="2">
    <source>
        <dbReference type="ARBA" id="ARBA00022737"/>
    </source>
</evidence>
<dbReference type="PROSITE" id="PS50157">
    <property type="entry name" value="ZINC_FINGER_C2H2_2"/>
    <property type="match status" value="7"/>
</dbReference>
<keyword evidence="1" id="KW-0479">Metal-binding</keyword>
<evidence type="ECO:0000256" key="6">
    <source>
        <dbReference type="SAM" id="MobiDB-lite"/>
    </source>
</evidence>
<feature type="region of interest" description="Disordered" evidence="6">
    <location>
        <begin position="50"/>
        <end position="69"/>
    </location>
</feature>
<keyword evidence="9" id="KW-1185">Reference proteome</keyword>
<dbReference type="PROSITE" id="PS00028">
    <property type="entry name" value="ZINC_FINGER_C2H2_1"/>
    <property type="match status" value="8"/>
</dbReference>
<dbReference type="InterPro" id="IPR013087">
    <property type="entry name" value="Znf_C2H2_type"/>
</dbReference>
<protein>
    <recommendedName>
        <fullName evidence="7">C2H2-type domain-containing protein</fullName>
    </recommendedName>
</protein>
<proteinExistence type="predicted"/>
<dbReference type="Proteomes" id="UP000823941">
    <property type="component" value="Chromosome 11"/>
</dbReference>
<dbReference type="Pfam" id="PF00096">
    <property type="entry name" value="zf-C2H2"/>
    <property type="match status" value="6"/>
</dbReference>
<evidence type="ECO:0000313" key="8">
    <source>
        <dbReference type="EMBL" id="KAG7306870.1"/>
    </source>
</evidence>
<dbReference type="SMART" id="SM00355">
    <property type="entry name" value="ZnF_C2H2"/>
    <property type="match status" value="8"/>
</dbReference>
<evidence type="ECO:0000256" key="1">
    <source>
        <dbReference type="ARBA" id="ARBA00022723"/>
    </source>
</evidence>
<feature type="domain" description="C2H2-type" evidence="7">
    <location>
        <begin position="254"/>
        <end position="281"/>
    </location>
</feature>
<reference evidence="8 9" key="1">
    <citation type="submission" date="2021-06" db="EMBL/GenBank/DDBJ databases">
        <title>A haploid diamondback moth (Plutella xylostella L.) genome assembly resolves 31 chromosomes and identifies a diamide resistance mutation.</title>
        <authorList>
            <person name="Ward C.M."/>
            <person name="Perry K.D."/>
            <person name="Baker G."/>
            <person name="Powis K."/>
            <person name="Heckel D.G."/>
            <person name="Baxter S.W."/>
        </authorList>
    </citation>
    <scope>NUCLEOTIDE SEQUENCE [LARGE SCALE GENOMIC DNA]</scope>
    <source>
        <strain evidence="8 9">LV</strain>
        <tissue evidence="8">Single pupa</tissue>
    </source>
</reference>
<dbReference type="Gene3D" id="3.30.160.60">
    <property type="entry name" value="Classic Zinc Finger"/>
    <property type="match status" value="7"/>
</dbReference>
<name>A0ABQ7QP88_PLUXY</name>
<sequence length="370" mass="43197">MDDTITVKRNSLTEFHEVETEIKKESENVVPNELPFYRNRIILGKIQVDESDEERETDAPGDCNNVVNNKTNNDQDLAVSIYTDENRSMRITKQYYEMEKCMQGKIILTNCYTTLLNHNCYCAQCAVLFPTTEAYSEHYTSTHTETTHSTKASASLVKHKQIIYPREKAFVCDSCTKTFSKKSSLIEHMLIHTGDKPFECDICKKTFRHQFTLKLHKFLHTGEKPFQCETCKKTFSDISNLKRHKLTHTGEKPLQCDICFKTFIQRINLKTHKLVHTGEKLFECDICKKSFYQISHLKAHKSIHTGEKPYQCEICKNSFSHRFTLKRHMLLHTGEKPFQCDICTKSFNRKNTLKRHKLLHTEAQSNDSDF</sequence>
<organism evidence="8 9">
    <name type="scientific">Plutella xylostella</name>
    <name type="common">Diamondback moth</name>
    <name type="synonym">Plutella maculipennis</name>
    <dbReference type="NCBI Taxonomy" id="51655"/>
    <lineage>
        <taxon>Eukaryota</taxon>
        <taxon>Metazoa</taxon>
        <taxon>Ecdysozoa</taxon>
        <taxon>Arthropoda</taxon>
        <taxon>Hexapoda</taxon>
        <taxon>Insecta</taxon>
        <taxon>Pterygota</taxon>
        <taxon>Neoptera</taxon>
        <taxon>Endopterygota</taxon>
        <taxon>Lepidoptera</taxon>
        <taxon>Glossata</taxon>
        <taxon>Ditrysia</taxon>
        <taxon>Yponomeutoidea</taxon>
        <taxon>Plutellidae</taxon>
        <taxon>Plutella</taxon>
    </lineage>
</organism>
<feature type="domain" description="C2H2-type" evidence="7">
    <location>
        <begin position="338"/>
        <end position="365"/>
    </location>
</feature>
<keyword evidence="3 5" id="KW-0863">Zinc-finger</keyword>
<dbReference type="InterPro" id="IPR036236">
    <property type="entry name" value="Znf_C2H2_sf"/>
</dbReference>
<feature type="domain" description="C2H2-type" evidence="7">
    <location>
        <begin position="198"/>
        <end position="225"/>
    </location>
</feature>
<feature type="domain" description="C2H2-type" evidence="7">
    <location>
        <begin position="170"/>
        <end position="197"/>
    </location>
</feature>
<evidence type="ECO:0000256" key="4">
    <source>
        <dbReference type="ARBA" id="ARBA00022833"/>
    </source>
</evidence>
<feature type="domain" description="C2H2-type" evidence="7">
    <location>
        <begin position="310"/>
        <end position="337"/>
    </location>
</feature>
<dbReference type="SUPFAM" id="SSF57667">
    <property type="entry name" value="beta-beta-alpha zinc fingers"/>
    <property type="match status" value="4"/>
</dbReference>